<comment type="pathway">
    <text evidence="2 8">Amino-acid biosynthesis; L-histidine biosynthesis; L-histidine from 5-phospho-alpha-D-ribose 1-diphosphate: step 1/9.</text>
</comment>
<comment type="subunit">
    <text evidence="4 8">Heteromultimer composed of HisG and HisZ subunits.</text>
</comment>
<dbReference type="InterPro" id="IPR045864">
    <property type="entry name" value="aa-tRNA-synth_II/BPL/LPL"/>
</dbReference>
<dbReference type="HAMAP" id="MF_00125">
    <property type="entry name" value="HisZ"/>
    <property type="match status" value="1"/>
</dbReference>
<dbReference type="UniPathway" id="UPA00031">
    <property type="reaction ID" value="UER00006"/>
</dbReference>
<evidence type="ECO:0000256" key="4">
    <source>
        <dbReference type="ARBA" id="ARBA00011496"/>
    </source>
</evidence>
<comment type="similarity">
    <text evidence="3 8">Belongs to the class-II aminoacyl-tRNA synthetase family. HisZ subfamily.</text>
</comment>
<comment type="subcellular location">
    <subcellularLocation>
        <location evidence="1 8">Cytoplasm</location>
    </subcellularLocation>
</comment>
<gene>
    <name evidence="8" type="primary">hisZ</name>
    <name evidence="11" type="ORF">FHS79_002012</name>
</gene>
<dbReference type="GO" id="GO:0006427">
    <property type="term" value="P:histidyl-tRNA aminoacylation"/>
    <property type="evidence" value="ECO:0007669"/>
    <property type="project" value="TreeGrafter"/>
</dbReference>
<evidence type="ECO:0000313" key="12">
    <source>
        <dbReference type="Proteomes" id="UP000538147"/>
    </source>
</evidence>
<sequence>MLPPGLLPEGLRDRLPPAAEAQATLTATMMAVFAAHGHERVSPPLVEYEESLGSRLASAQRRELLRFTDPVSQHTLALRSDITGQVGRIAVTRMAAAPRPLRLSYAGPVLRVRGSQLAPERQSQQIGAELIGLDSPAAARAMLALAVEALLAAGVPDLSIDLTLPTLVADLHAAGLPAGTADLPTLQALLDGKDAASLRAHGASAYEPLIAAAGPADAALARLAALPLPAGRLDAVAAVVAALAPLDISVTLDPTERHGFEYQSWLGFSLFGAGLPFEIGRGGSYTLLHPDGTPEAALGFSLYIDSLVEAGLGTTERPRVFLALGTPQAEGEALRAQGFITVAALCEACTPQGCTHIYEAGHARPLA</sequence>
<dbReference type="EMBL" id="JACIIV010000013">
    <property type="protein sequence ID" value="MBB6227831.1"/>
    <property type="molecule type" value="Genomic_DNA"/>
</dbReference>
<dbReference type="RefSeq" id="WP_184199105.1">
    <property type="nucleotide sequence ID" value="NZ_JACIIV010000013.1"/>
</dbReference>
<keyword evidence="8" id="KW-0028">Amino-acid biosynthesis</keyword>
<keyword evidence="11" id="KW-0328">Glycosyltransferase</keyword>
<dbReference type="InterPro" id="IPR004516">
    <property type="entry name" value="HisRS/HisZ"/>
</dbReference>
<evidence type="ECO:0000256" key="9">
    <source>
        <dbReference type="PIRSR" id="PIRSR001549-1"/>
    </source>
</evidence>
<dbReference type="InterPro" id="IPR041715">
    <property type="entry name" value="HisRS-like_core"/>
</dbReference>
<dbReference type="SUPFAM" id="SSF55681">
    <property type="entry name" value="Class II aaRS and biotin synthetases"/>
    <property type="match status" value="1"/>
</dbReference>
<comment type="function">
    <text evidence="7 8">Required for the first step of histidine biosynthesis. May allow the feedback regulation of ATP phosphoribosyltransferase activity by histidine.</text>
</comment>
<keyword evidence="12" id="KW-1185">Reference proteome</keyword>
<comment type="caution">
    <text evidence="11">The sequence shown here is derived from an EMBL/GenBank/DDBJ whole genome shotgun (WGS) entry which is preliminary data.</text>
</comment>
<dbReference type="PIRSF" id="PIRSF001549">
    <property type="entry name" value="His-tRNA_synth"/>
    <property type="match status" value="1"/>
</dbReference>
<dbReference type="GO" id="GO:0016757">
    <property type="term" value="F:glycosyltransferase activity"/>
    <property type="evidence" value="ECO:0007669"/>
    <property type="project" value="UniProtKB-KW"/>
</dbReference>
<dbReference type="PANTHER" id="PTHR43707">
    <property type="entry name" value="HISTIDYL-TRNA SYNTHETASE"/>
    <property type="match status" value="1"/>
</dbReference>
<evidence type="ECO:0000259" key="10">
    <source>
        <dbReference type="Pfam" id="PF13393"/>
    </source>
</evidence>
<evidence type="ECO:0000313" key="11">
    <source>
        <dbReference type="EMBL" id="MBB6227831.1"/>
    </source>
</evidence>
<evidence type="ECO:0000256" key="8">
    <source>
        <dbReference type="HAMAP-Rule" id="MF_00125"/>
    </source>
</evidence>
<dbReference type="AlphaFoldDB" id="A0A841L8D3"/>
<evidence type="ECO:0000256" key="1">
    <source>
        <dbReference type="ARBA" id="ARBA00004496"/>
    </source>
</evidence>
<accession>A0A841L8D3</accession>
<reference evidence="11 12" key="1">
    <citation type="submission" date="2020-08" db="EMBL/GenBank/DDBJ databases">
        <title>Genomic Encyclopedia of Type Strains, Phase IV (KMG-IV): sequencing the most valuable type-strain genomes for metagenomic binning, comparative biology and taxonomic classification.</title>
        <authorList>
            <person name="Goeker M."/>
        </authorList>
    </citation>
    <scope>NUCLEOTIDE SEQUENCE [LARGE SCALE GENOMIC DNA]</scope>
    <source>
        <strain evidence="11 12">DSM 102189</strain>
    </source>
</reference>
<evidence type="ECO:0000256" key="2">
    <source>
        <dbReference type="ARBA" id="ARBA00004667"/>
    </source>
</evidence>
<protein>
    <recommendedName>
        <fullName evidence="5 8">ATP phosphoribosyltransferase regulatory subunit</fullName>
    </recommendedName>
</protein>
<dbReference type="Gene3D" id="3.30.930.10">
    <property type="entry name" value="Bira Bifunctional Protein, Domain 2"/>
    <property type="match status" value="1"/>
</dbReference>
<proteinExistence type="inferred from homology"/>
<dbReference type="GO" id="GO:0000105">
    <property type="term" value="P:L-histidine biosynthetic process"/>
    <property type="evidence" value="ECO:0007669"/>
    <property type="project" value="UniProtKB-UniRule"/>
</dbReference>
<dbReference type="Proteomes" id="UP000538147">
    <property type="component" value="Unassembled WGS sequence"/>
</dbReference>
<dbReference type="PANTHER" id="PTHR43707:SF1">
    <property type="entry name" value="HISTIDINE--TRNA LIGASE, MITOCHONDRIAL-RELATED"/>
    <property type="match status" value="1"/>
</dbReference>
<keyword evidence="8" id="KW-0368">Histidine biosynthesis</keyword>
<feature type="binding site" evidence="9">
    <location>
        <position position="125"/>
    </location>
    <ligand>
        <name>L-histidine</name>
        <dbReference type="ChEBI" id="CHEBI:57595"/>
    </ligand>
</feature>
<evidence type="ECO:0000256" key="5">
    <source>
        <dbReference type="ARBA" id="ARBA00020397"/>
    </source>
</evidence>
<evidence type="ECO:0000256" key="6">
    <source>
        <dbReference type="ARBA" id="ARBA00022490"/>
    </source>
</evidence>
<keyword evidence="6 8" id="KW-0963">Cytoplasm</keyword>
<evidence type="ECO:0000256" key="3">
    <source>
        <dbReference type="ARBA" id="ARBA00005539"/>
    </source>
</evidence>
<feature type="binding site" evidence="9">
    <location>
        <position position="111"/>
    </location>
    <ligand>
        <name>L-histidine</name>
        <dbReference type="ChEBI" id="CHEBI:57595"/>
    </ligand>
</feature>
<feature type="binding site" evidence="9">
    <location>
        <position position="129"/>
    </location>
    <ligand>
        <name>L-histidine</name>
        <dbReference type="ChEBI" id="CHEBI:57595"/>
    </ligand>
</feature>
<feature type="domain" description="Class II Histidinyl-tRNA synthetase (HisRS)-like catalytic core" evidence="10">
    <location>
        <begin position="10"/>
        <end position="307"/>
    </location>
</feature>
<dbReference type="Pfam" id="PF13393">
    <property type="entry name" value="tRNA-synt_His"/>
    <property type="match status" value="1"/>
</dbReference>
<dbReference type="InterPro" id="IPR004517">
    <property type="entry name" value="HisZ"/>
</dbReference>
<dbReference type="GO" id="GO:0005737">
    <property type="term" value="C:cytoplasm"/>
    <property type="evidence" value="ECO:0007669"/>
    <property type="project" value="UniProtKB-SubCell"/>
</dbReference>
<dbReference type="GO" id="GO:0004821">
    <property type="term" value="F:histidine-tRNA ligase activity"/>
    <property type="evidence" value="ECO:0007669"/>
    <property type="project" value="TreeGrafter"/>
</dbReference>
<organism evidence="11 12">
    <name type="scientific">Polymorphobacter multimanifer</name>
    <dbReference type="NCBI Taxonomy" id="1070431"/>
    <lineage>
        <taxon>Bacteria</taxon>
        <taxon>Pseudomonadati</taxon>
        <taxon>Pseudomonadota</taxon>
        <taxon>Alphaproteobacteria</taxon>
        <taxon>Sphingomonadales</taxon>
        <taxon>Sphingosinicellaceae</taxon>
        <taxon>Polymorphobacter</taxon>
    </lineage>
</organism>
<evidence type="ECO:0000256" key="7">
    <source>
        <dbReference type="ARBA" id="ARBA00025246"/>
    </source>
</evidence>
<name>A0A841L8D3_9SPHN</name>
<keyword evidence="11" id="KW-0808">Transferase</keyword>
<feature type="binding site" evidence="9">
    <location>
        <begin position="81"/>
        <end position="83"/>
    </location>
    <ligand>
        <name>L-histidine</name>
        <dbReference type="ChEBI" id="CHEBI:57595"/>
    </ligand>
</feature>
<comment type="miscellaneous">
    <text evidence="8">This function is generally fulfilled by the C-terminal part of HisG, which is missing in some bacteria such as this one.</text>
</comment>